<protein>
    <recommendedName>
        <fullName evidence="2">YjiS-like domain-containing protein</fullName>
    </recommendedName>
</protein>
<keyword evidence="1" id="KW-0812">Transmembrane</keyword>
<evidence type="ECO:0000256" key="1">
    <source>
        <dbReference type="SAM" id="Phobius"/>
    </source>
</evidence>
<dbReference type="Pfam" id="PF06568">
    <property type="entry name" value="YjiS-like"/>
    <property type="match status" value="1"/>
</dbReference>
<dbReference type="STRING" id="1156985.SAMN04488118_107166"/>
<gene>
    <name evidence="3" type="ORF">SAMN04488118_107166</name>
</gene>
<dbReference type="InterPro" id="IPR009506">
    <property type="entry name" value="YjiS-like"/>
</dbReference>
<feature type="domain" description="YjiS-like" evidence="2">
    <location>
        <begin position="31"/>
        <end position="65"/>
    </location>
</feature>
<dbReference type="AlphaFoldDB" id="A0A1G5R2E0"/>
<organism evidence="3 4">
    <name type="scientific">Epibacterium ulvae</name>
    <dbReference type="NCBI Taxonomy" id="1156985"/>
    <lineage>
        <taxon>Bacteria</taxon>
        <taxon>Pseudomonadati</taxon>
        <taxon>Pseudomonadota</taxon>
        <taxon>Alphaproteobacteria</taxon>
        <taxon>Rhodobacterales</taxon>
        <taxon>Roseobacteraceae</taxon>
        <taxon>Epibacterium</taxon>
    </lineage>
</organism>
<feature type="transmembrane region" description="Helical" evidence="1">
    <location>
        <begin position="12"/>
        <end position="31"/>
    </location>
</feature>
<evidence type="ECO:0000313" key="3">
    <source>
        <dbReference type="EMBL" id="SCZ68028.1"/>
    </source>
</evidence>
<sequence>MTSFATQTVPSAMWNIASITVFPFVAVVRGIEAIMRARFQLQTIQHLSALSDAQLHDLGMKRDEIASRVMLQNWTL</sequence>
<evidence type="ECO:0000259" key="2">
    <source>
        <dbReference type="Pfam" id="PF06568"/>
    </source>
</evidence>
<dbReference type="Proteomes" id="UP000198767">
    <property type="component" value="Unassembled WGS sequence"/>
</dbReference>
<name>A0A1G5R2E0_9RHOB</name>
<keyword evidence="4" id="KW-1185">Reference proteome</keyword>
<reference evidence="3 4" key="1">
    <citation type="submission" date="2016-10" db="EMBL/GenBank/DDBJ databases">
        <authorList>
            <person name="de Groot N.N."/>
        </authorList>
    </citation>
    <scope>NUCLEOTIDE SEQUENCE [LARGE SCALE GENOMIC DNA]</scope>
    <source>
        <strain evidence="3 4">U95</strain>
    </source>
</reference>
<keyword evidence="1" id="KW-0472">Membrane</keyword>
<proteinExistence type="predicted"/>
<dbReference type="OrthoDB" id="7868957at2"/>
<evidence type="ECO:0000313" key="4">
    <source>
        <dbReference type="Proteomes" id="UP000198767"/>
    </source>
</evidence>
<accession>A0A1G5R2E0</accession>
<keyword evidence="1" id="KW-1133">Transmembrane helix</keyword>
<dbReference type="EMBL" id="FMWG01000007">
    <property type="protein sequence ID" value="SCZ68028.1"/>
    <property type="molecule type" value="Genomic_DNA"/>
</dbReference>
<dbReference type="RefSeq" id="WP_090219468.1">
    <property type="nucleotide sequence ID" value="NZ_FMWG01000007.1"/>
</dbReference>